<dbReference type="InterPro" id="IPR002129">
    <property type="entry name" value="PyrdxlP-dep_de-COase"/>
</dbReference>
<dbReference type="Pfam" id="PF00282">
    <property type="entry name" value="Pyridoxal_deC"/>
    <property type="match status" value="1"/>
</dbReference>
<comment type="cofactor">
    <cofactor evidence="1">
        <name>pyridoxal 5'-phosphate</name>
        <dbReference type="ChEBI" id="CHEBI:597326"/>
    </cofactor>
</comment>
<reference evidence="6" key="1">
    <citation type="journal article" date="2014" name="Front. Microbiol.">
        <title>High frequency of phylogenetically diverse reductive dehalogenase-homologous genes in deep subseafloor sedimentary metagenomes.</title>
        <authorList>
            <person name="Kawai M."/>
            <person name="Futagami T."/>
            <person name="Toyoda A."/>
            <person name="Takaki Y."/>
            <person name="Nishi S."/>
            <person name="Hori S."/>
            <person name="Arai W."/>
            <person name="Tsubouchi T."/>
            <person name="Morono Y."/>
            <person name="Uchiyama I."/>
            <person name="Ito T."/>
            <person name="Fujiyama A."/>
            <person name="Inagaki F."/>
            <person name="Takami H."/>
        </authorList>
    </citation>
    <scope>NUCLEOTIDE SEQUENCE</scope>
    <source>
        <strain evidence="6">Expedition CK06-06</strain>
    </source>
</reference>
<dbReference type="InterPro" id="IPR015424">
    <property type="entry name" value="PyrdxlP-dep_Trfase"/>
</dbReference>
<dbReference type="GO" id="GO:0019752">
    <property type="term" value="P:carboxylic acid metabolic process"/>
    <property type="evidence" value="ECO:0007669"/>
    <property type="project" value="InterPro"/>
</dbReference>
<evidence type="ECO:0000313" key="6">
    <source>
        <dbReference type="EMBL" id="GAI62159.1"/>
    </source>
</evidence>
<dbReference type="GO" id="GO:0006520">
    <property type="term" value="P:amino acid metabolic process"/>
    <property type="evidence" value="ECO:0007669"/>
    <property type="project" value="InterPro"/>
</dbReference>
<protein>
    <submittedName>
        <fullName evidence="6">Uncharacterized protein</fullName>
    </submittedName>
</protein>
<name>X1S2Y2_9ZZZZ</name>
<evidence type="ECO:0000256" key="3">
    <source>
        <dbReference type="ARBA" id="ARBA00022793"/>
    </source>
</evidence>
<evidence type="ECO:0000256" key="4">
    <source>
        <dbReference type="ARBA" id="ARBA00022898"/>
    </source>
</evidence>
<sequence length="391" mass="44428">MLVEMLRTGMNSANEGFFAEGYVHKQVIDWIKEMLGFPETTGGVLVSGGSEANFTGLAVARNAKAEVDTKAKGVQALSRKMTIYCSDETHHCLERSVEILGLGNEALRWIPTDDDCRIRIDALKRAIEDDKKQNKHPFCIIGCAGTVNSGAFDELNALADLAKKENMWFHVDGAFGAWVKISKTHRHLADGMERADSIAIDLHKWMNMPYGIGCTLVKDRFAHYSTFVYGHEAKYLKSAFDQLKDQIINPHNLALPLSRDFTSLKAYMLLRAYGKNKYSNLVQQNIDQTNYLGELIRKEPNMEITAPVVSNIVCFRYKPKRLTEPELEKLNKMIYNDLNQISFWMVSDTMIKGKYMLRACNVNHRSQKQDFDFLVNEVKNIGEKIISQINL</sequence>
<dbReference type="PANTHER" id="PTHR11999:SF70">
    <property type="entry name" value="MIP05841P"/>
    <property type="match status" value="1"/>
</dbReference>
<dbReference type="InterPro" id="IPR015421">
    <property type="entry name" value="PyrdxlP-dep_Trfase_major"/>
</dbReference>
<dbReference type="Gene3D" id="3.40.640.10">
    <property type="entry name" value="Type I PLP-dependent aspartate aminotransferase-like (Major domain)"/>
    <property type="match status" value="1"/>
</dbReference>
<comment type="caution">
    <text evidence="6">The sequence shown here is derived from an EMBL/GenBank/DDBJ whole genome shotgun (WGS) entry which is preliminary data.</text>
</comment>
<dbReference type="Gene3D" id="3.90.1150.10">
    <property type="entry name" value="Aspartate Aminotransferase, domain 1"/>
    <property type="match status" value="1"/>
</dbReference>
<evidence type="ECO:0000256" key="1">
    <source>
        <dbReference type="ARBA" id="ARBA00001933"/>
    </source>
</evidence>
<comment type="similarity">
    <text evidence="2">Belongs to the group II decarboxylase family.</text>
</comment>
<dbReference type="GO" id="GO:0030170">
    <property type="term" value="F:pyridoxal phosphate binding"/>
    <property type="evidence" value="ECO:0007669"/>
    <property type="project" value="InterPro"/>
</dbReference>
<dbReference type="PANTHER" id="PTHR11999">
    <property type="entry name" value="GROUP II PYRIDOXAL-5-PHOSPHATE DECARBOXYLASE"/>
    <property type="match status" value="1"/>
</dbReference>
<dbReference type="SUPFAM" id="SSF53383">
    <property type="entry name" value="PLP-dependent transferases"/>
    <property type="match status" value="1"/>
</dbReference>
<dbReference type="InterPro" id="IPR010977">
    <property type="entry name" value="Aromatic_deC"/>
</dbReference>
<proteinExistence type="inferred from homology"/>
<dbReference type="GO" id="GO:0016831">
    <property type="term" value="F:carboxy-lyase activity"/>
    <property type="evidence" value="ECO:0007669"/>
    <property type="project" value="UniProtKB-KW"/>
</dbReference>
<keyword evidence="5" id="KW-0456">Lyase</keyword>
<keyword evidence="3" id="KW-0210">Decarboxylase</keyword>
<keyword evidence="4" id="KW-0663">Pyridoxal phosphate</keyword>
<gene>
    <name evidence="6" type="ORF">S12H4_05106</name>
</gene>
<dbReference type="AlphaFoldDB" id="X1S2Y2"/>
<organism evidence="6">
    <name type="scientific">marine sediment metagenome</name>
    <dbReference type="NCBI Taxonomy" id="412755"/>
    <lineage>
        <taxon>unclassified sequences</taxon>
        <taxon>metagenomes</taxon>
        <taxon>ecological metagenomes</taxon>
    </lineage>
</organism>
<evidence type="ECO:0000256" key="2">
    <source>
        <dbReference type="ARBA" id="ARBA00009533"/>
    </source>
</evidence>
<accession>X1S2Y2</accession>
<dbReference type="EMBL" id="BARW01001652">
    <property type="protein sequence ID" value="GAI62159.1"/>
    <property type="molecule type" value="Genomic_DNA"/>
</dbReference>
<dbReference type="InterPro" id="IPR015422">
    <property type="entry name" value="PyrdxlP-dep_Trfase_small"/>
</dbReference>
<evidence type="ECO:0000256" key="5">
    <source>
        <dbReference type="ARBA" id="ARBA00023239"/>
    </source>
</evidence>
<dbReference type="PRINTS" id="PR00800">
    <property type="entry name" value="YHDCRBOXLASE"/>
</dbReference>